<dbReference type="STRING" id="703135.A0A2A9NX71"/>
<reference evidence="6 7" key="1">
    <citation type="submission" date="2014-02" db="EMBL/GenBank/DDBJ databases">
        <title>Transposable element dynamics among asymbiotic and ectomycorrhizal Amanita fungi.</title>
        <authorList>
            <consortium name="DOE Joint Genome Institute"/>
            <person name="Hess J."/>
            <person name="Skrede I."/>
            <person name="Wolfe B."/>
            <person name="LaButti K."/>
            <person name="Ohm R.A."/>
            <person name="Grigoriev I.V."/>
            <person name="Pringle A."/>
        </authorList>
    </citation>
    <scope>NUCLEOTIDE SEQUENCE [LARGE SCALE GENOMIC DNA]</scope>
    <source>
        <strain evidence="6 7">SKay4041</strain>
    </source>
</reference>
<feature type="binding site" evidence="5">
    <location>
        <position position="170"/>
    </location>
    <ligand>
        <name>a divalent metal cation</name>
        <dbReference type="ChEBI" id="CHEBI:60240"/>
        <label>2</label>
    </ligand>
</feature>
<name>A0A2A9NX71_9AGAR</name>
<evidence type="ECO:0000313" key="7">
    <source>
        <dbReference type="Proteomes" id="UP000242287"/>
    </source>
</evidence>
<dbReference type="PANTHER" id="PTHR10060">
    <property type="entry name" value="TATD FAMILY DEOXYRIBONUCLEASE"/>
    <property type="match status" value="1"/>
</dbReference>
<dbReference type="PIRSF" id="PIRSF005902">
    <property type="entry name" value="DNase_TatD"/>
    <property type="match status" value="1"/>
</dbReference>
<feature type="binding site" evidence="5">
    <location>
        <position position="137"/>
    </location>
    <ligand>
        <name>a divalent metal cation</name>
        <dbReference type="ChEBI" id="CHEBI:60240"/>
        <label>2</label>
    </ligand>
</feature>
<organism evidence="6 7">
    <name type="scientific">Amanita thiersii Skay4041</name>
    <dbReference type="NCBI Taxonomy" id="703135"/>
    <lineage>
        <taxon>Eukaryota</taxon>
        <taxon>Fungi</taxon>
        <taxon>Dikarya</taxon>
        <taxon>Basidiomycota</taxon>
        <taxon>Agaricomycotina</taxon>
        <taxon>Agaricomycetes</taxon>
        <taxon>Agaricomycetidae</taxon>
        <taxon>Agaricales</taxon>
        <taxon>Pluteineae</taxon>
        <taxon>Amanitaceae</taxon>
        <taxon>Amanita</taxon>
    </lineage>
</organism>
<gene>
    <name evidence="6" type="ORF">AMATHDRAFT_185704</name>
</gene>
<dbReference type="Proteomes" id="UP000242287">
    <property type="component" value="Unassembled WGS sequence"/>
</dbReference>
<keyword evidence="3 5" id="KW-0479">Metal-binding</keyword>
<evidence type="ECO:0000256" key="4">
    <source>
        <dbReference type="ARBA" id="ARBA00022801"/>
    </source>
</evidence>
<feature type="binding site" evidence="5">
    <location>
        <position position="100"/>
    </location>
    <ligand>
        <name>a divalent metal cation</name>
        <dbReference type="ChEBI" id="CHEBI:60240"/>
        <label>1</label>
    </ligand>
</feature>
<dbReference type="PANTHER" id="PTHR10060:SF15">
    <property type="entry name" value="DEOXYRIBONUCLEASE TATDN1"/>
    <property type="match status" value="1"/>
</dbReference>
<dbReference type="InterPro" id="IPR050891">
    <property type="entry name" value="TatD-type_Hydrolase"/>
</dbReference>
<evidence type="ECO:0000256" key="3">
    <source>
        <dbReference type="ARBA" id="ARBA00022723"/>
    </source>
</evidence>
<evidence type="ECO:0008006" key="8">
    <source>
        <dbReference type="Google" id="ProtNLM"/>
    </source>
</evidence>
<comment type="similarity">
    <text evidence="1">Belongs to the metallo-dependent hydrolases superfamily. TatD-type hydrolase family.</text>
</comment>
<dbReference type="AlphaFoldDB" id="A0A2A9NX71"/>
<dbReference type="Pfam" id="PF01026">
    <property type="entry name" value="TatD_DNase"/>
    <property type="match status" value="1"/>
</dbReference>
<dbReference type="InterPro" id="IPR032466">
    <property type="entry name" value="Metal_Hydrolase"/>
</dbReference>
<evidence type="ECO:0000256" key="5">
    <source>
        <dbReference type="PIRSR" id="PIRSR005902-1"/>
    </source>
</evidence>
<keyword evidence="4" id="KW-0378">Hydrolase</keyword>
<accession>A0A2A9NX71</accession>
<dbReference type="GO" id="GO:0005829">
    <property type="term" value="C:cytosol"/>
    <property type="evidence" value="ECO:0007669"/>
    <property type="project" value="TreeGrafter"/>
</dbReference>
<sequence>MFHGIYHGKNKHPDDFEAMMQRAATAGVKSMIITSGSLGESKSALKLAGDYKLYTTVGCHPTRSNEFDKFSGGSAIYLQALENLIQSDLKNNRRVVAVGECGLDYDRTHFATPDLQKKCFRAQLYLAKKYHLPLFLHSRAAHADFVQILREEGFGKDGGRDVGGTGGVVHSFTGTVEEVAELMDMGFHIGINGCSLKTEANLLVAKTVRLDRIMFETDAPWCTMTSTHASTQHLGSMPPSLRTLYNPPAVKPERFLDGKSVKGRNESASIGCVAWVLHRLHELPLQEIASRAWENTVNVFKLKDIQ</sequence>
<protein>
    <recommendedName>
        <fullName evidence="8">Mg-dependent DNase</fullName>
    </recommendedName>
</protein>
<evidence type="ECO:0000256" key="2">
    <source>
        <dbReference type="ARBA" id="ARBA00022722"/>
    </source>
</evidence>
<dbReference type="CDD" id="cd01310">
    <property type="entry name" value="TatD_DNAse"/>
    <property type="match status" value="1"/>
</dbReference>
<feature type="binding site" evidence="5">
    <location>
        <position position="218"/>
    </location>
    <ligand>
        <name>a divalent metal cation</name>
        <dbReference type="ChEBI" id="CHEBI:60240"/>
        <label>1</label>
    </ligand>
</feature>
<keyword evidence="7" id="KW-1185">Reference proteome</keyword>
<keyword evidence="2" id="KW-0540">Nuclease</keyword>
<dbReference type="SUPFAM" id="SSF51556">
    <property type="entry name" value="Metallo-dependent hydrolases"/>
    <property type="match status" value="1"/>
</dbReference>
<dbReference type="EMBL" id="KZ301969">
    <property type="protein sequence ID" value="PFH54818.1"/>
    <property type="molecule type" value="Genomic_DNA"/>
</dbReference>
<dbReference type="InterPro" id="IPR001130">
    <property type="entry name" value="TatD-like"/>
</dbReference>
<dbReference type="OrthoDB" id="6079689at2759"/>
<evidence type="ECO:0000313" key="6">
    <source>
        <dbReference type="EMBL" id="PFH54818.1"/>
    </source>
</evidence>
<dbReference type="GO" id="GO:0046872">
    <property type="term" value="F:metal ion binding"/>
    <property type="evidence" value="ECO:0007669"/>
    <property type="project" value="UniProtKB-KW"/>
</dbReference>
<evidence type="ECO:0000256" key="1">
    <source>
        <dbReference type="ARBA" id="ARBA00009275"/>
    </source>
</evidence>
<dbReference type="GO" id="GO:0008296">
    <property type="term" value="F:3'-5'-DNA exonuclease activity"/>
    <property type="evidence" value="ECO:0007669"/>
    <property type="project" value="TreeGrafter"/>
</dbReference>
<proteinExistence type="inferred from homology"/>
<dbReference type="Gene3D" id="3.20.20.140">
    <property type="entry name" value="Metal-dependent hydrolases"/>
    <property type="match status" value="1"/>
</dbReference>